<dbReference type="Pfam" id="PF00155">
    <property type="entry name" value="Aminotran_1_2"/>
    <property type="match status" value="1"/>
</dbReference>
<name>A0AAN7WQX0_9PEZI</name>
<dbReference type="EMBL" id="JAVRQU010000001">
    <property type="protein sequence ID" value="KAK5707476.1"/>
    <property type="molecule type" value="Genomic_DNA"/>
</dbReference>
<gene>
    <name evidence="3" type="ORF">LTR97_000010</name>
</gene>
<accession>A0AAN7WQX0</accession>
<dbReference type="GO" id="GO:0008483">
    <property type="term" value="F:transaminase activity"/>
    <property type="evidence" value="ECO:0007669"/>
    <property type="project" value="TreeGrafter"/>
</dbReference>
<dbReference type="Proteomes" id="UP001310594">
    <property type="component" value="Unassembled WGS sequence"/>
</dbReference>
<dbReference type="Gene3D" id="3.40.640.10">
    <property type="entry name" value="Type I PLP-dependent aspartate aminotransferase-like (Major domain)"/>
    <property type="match status" value="1"/>
</dbReference>
<dbReference type="InterPro" id="IPR015421">
    <property type="entry name" value="PyrdxlP-dep_Trfase_major"/>
</dbReference>
<protein>
    <recommendedName>
        <fullName evidence="2">Aminotransferase class I/classII large domain-containing protein</fullName>
    </recommendedName>
</protein>
<sequence length="459" mass="51150">MDESSLLSSRAIENVRNPDHWAPLVQALSHSWSETNTEGTVILGLAENTLMHREIADHIKSHFDIDTHSQFTYGHGPQGSPRLRKALALFFKENFHALGEVTAEQFVVASGVSAVVDHVTWCICDEGEGILFPAPLYTGFTNDLPTRSRGKLLPVSFRRDDGTLDLDDVFDATANTRCMERALVQAKQNGVKVKAVMITNPHNPLGKCYPPDAIKAIAAFCEKHSLHYLSDEIYANSVFVNDKYPKATTFHSVLSIDLDDVIRPNLVHVLYGAAKDFCANGLRLGALHTRNTALKNAMTTITTFSWPSYVIQDTWARILEDEKFLQWYLPENQKRLATNYSTLIKFLDDNSISYFRGGNAGIFLWVYLGRQTVSSNTPIFAVQASDRGQFDVASATLEAEQSYDRLLADTCLKNGVMIGRGSRFLSEEAGWFRITFSADEEALQIGLDRIDQSIAELSA</sequence>
<evidence type="ECO:0000313" key="4">
    <source>
        <dbReference type="Proteomes" id="UP001310594"/>
    </source>
</evidence>
<organism evidence="3 4">
    <name type="scientific">Elasticomyces elasticus</name>
    <dbReference type="NCBI Taxonomy" id="574655"/>
    <lineage>
        <taxon>Eukaryota</taxon>
        <taxon>Fungi</taxon>
        <taxon>Dikarya</taxon>
        <taxon>Ascomycota</taxon>
        <taxon>Pezizomycotina</taxon>
        <taxon>Dothideomycetes</taxon>
        <taxon>Dothideomycetidae</taxon>
        <taxon>Mycosphaerellales</taxon>
        <taxon>Teratosphaeriaceae</taxon>
        <taxon>Elasticomyces</taxon>
    </lineage>
</organism>
<dbReference type="AlphaFoldDB" id="A0AAN7WQX0"/>
<keyword evidence="1" id="KW-0663">Pyridoxal phosphate</keyword>
<dbReference type="GO" id="GO:0006520">
    <property type="term" value="P:amino acid metabolic process"/>
    <property type="evidence" value="ECO:0007669"/>
    <property type="project" value="TreeGrafter"/>
</dbReference>
<dbReference type="InterPro" id="IPR004839">
    <property type="entry name" value="Aminotransferase_I/II_large"/>
</dbReference>
<dbReference type="PRINTS" id="PR00753">
    <property type="entry name" value="ACCSYNTHASE"/>
</dbReference>
<dbReference type="Gene3D" id="3.90.1150.10">
    <property type="entry name" value="Aspartate Aminotransferase, domain 1"/>
    <property type="match status" value="1"/>
</dbReference>
<dbReference type="GO" id="GO:0030170">
    <property type="term" value="F:pyridoxal phosphate binding"/>
    <property type="evidence" value="ECO:0007669"/>
    <property type="project" value="InterPro"/>
</dbReference>
<evidence type="ECO:0000256" key="1">
    <source>
        <dbReference type="ARBA" id="ARBA00022898"/>
    </source>
</evidence>
<dbReference type="InterPro" id="IPR050478">
    <property type="entry name" value="Ethylene_sulfur-biosynth"/>
</dbReference>
<dbReference type="CDD" id="cd00609">
    <property type="entry name" value="AAT_like"/>
    <property type="match status" value="1"/>
</dbReference>
<evidence type="ECO:0000259" key="2">
    <source>
        <dbReference type="Pfam" id="PF00155"/>
    </source>
</evidence>
<proteinExistence type="predicted"/>
<feature type="domain" description="Aminotransferase class I/classII large" evidence="2">
    <location>
        <begin position="42"/>
        <end position="450"/>
    </location>
</feature>
<dbReference type="InterPro" id="IPR015422">
    <property type="entry name" value="PyrdxlP-dep_Trfase_small"/>
</dbReference>
<dbReference type="PANTHER" id="PTHR43795:SF39">
    <property type="entry name" value="AMINOTRANSFERASE CLASS I_CLASSII DOMAIN-CONTAINING PROTEIN"/>
    <property type="match status" value="1"/>
</dbReference>
<dbReference type="PANTHER" id="PTHR43795">
    <property type="entry name" value="BIFUNCTIONAL ASPARTATE AMINOTRANSFERASE AND GLUTAMATE/ASPARTATE-PREPHENATE AMINOTRANSFERASE-RELATED"/>
    <property type="match status" value="1"/>
</dbReference>
<dbReference type="InterPro" id="IPR015424">
    <property type="entry name" value="PyrdxlP-dep_Trfase"/>
</dbReference>
<comment type="caution">
    <text evidence="3">The sequence shown here is derived from an EMBL/GenBank/DDBJ whole genome shotgun (WGS) entry which is preliminary data.</text>
</comment>
<reference evidence="3" key="1">
    <citation type="submission" date="2023-08" db="EMBL/GenBank/DDBJ databases">
        <title>Black Yeasts Isolated from many extreme environments.</title>
        <authorList>
            <person name="Coleine C."/>
            <person name="Stajich J.E."/>
            <person name="Selbmann L."/>
        </authorList>
    </citation>
    <scope>NUCLEOTIDE SEQUENCE</scope>
    <source>
        <strain evidence="3">CCFEE 5810</strain>
    </source>
</reference>
<dbReference type="SUPFAM" id="SSF53383">
    <property type="entry name" value="PLP-dependent transferases"/>
    <property type="match status" value="1"/>
</dbReference>
<evidence type="ECO:0000313" key="3">
    <source>
        <dbReference type="EMBL" id="KAK5707476.1"/>
    </source>
</evidence>